<accession>A0ABN2TEP1</accession>
<dbReference type="EMBL" id="BAAAQM010000095">
    <property type="protein sequence ID" value="GAA2007031.1"/>
    <property type="molecule type" value="Genomic_DNA"/>
</dbReference>
<keyword evidence="1" id="KW-0812">Transmembrane</keyword>
<dbReference type="Gene3D" id="3.40.50.1820">
    <property type="entry name" value="alpha/beta hydrolase"/>
    <property type="match status" value="1"/>
</dbReference>
<keyword evidence="2" id="KW-0378">Hydrolase</keyword>
<evidence type="ECO:0000313" key="2">
    <source>
        <dbReference type="EMBL" id="GAA2007031.1"/>
    </source>
</evidence>
<dbReference type="GO" id="GO:0016787">
    <property type="term" value="F:hydrolase activity"/>
    <property type="evidence" value="ECO:0007669"/>
    <property type="project" value="UniProtKB-KW"/>
</dbReference>
<dbReference type="PANTHER" id="PTHR48098:SF1">
    <property type="entry name" value="DIACYLGLYCEROL ACYLTRANSFERASE_MYCOLYLTRANSFERASE AG85A"/>
    <property type="match status" value="1"/>
</dbReference>
<feature type="transmembrane region" description="Helical" evidence="1">
    <location>
        <begin position="71"/>
        <end position="91"/>
    </location>
</feature>
<dbReference type="Pfam" id="PF00756">
    <property type="entry name" value="Esterase"/>
    <property type="match status" value="1"/>
</dbReference>
<evidence type="ECO:0000313" key="3">
    <source>
        <dbReference type="Proteomes" id="UP001499854"/>
    </source>
</evidence>
<reference evidence="2 3" key="1">
    <citation type="journal article" date="2019" name="Int. J. Syst. Evol. Microbiol.">
        <title>The Global Catalogue of Microorganisms (GCM) 10K type strain sequencing project: providing services to taxonomists for standard genome sequencing and annotation.</title>
        <authorList>
            <consortium name="The Broad Institute Genomics Platform"/>
            <consortium name="The Broad Institute Genome Sequencing Center for Infectious Disease"/>
            <person name="Wu L."/>
            <person name="Ma J."/>
        </authorList>
    </citation>
    <scope>NUCLEOTIDE SEQUENCE [LARGE SCALE GENOMIC DNA]</scope>
    <source>
        <strain evidence="2 3">JCM 16013</strain>
    </source>
</reference>
<dbReference type="SUPFAM" id="SSF53474">
    <property type="entry name" value="alpha/beta-Hydrolases"/>
    <property type="match status" value="1"/>
</dbReference>
<dbReference type="RefSeq" id="WP_344663080.1">
    <property type="nucleotide sequence ID" value="NZ_BAAAQM010000095.1"/>
</dbReference>
<dbReference type="InterPro" id="IPR029058">
    <property type="entry name" value="AB_hydrolase_fold"/>
</dbReference>
<sequence>MDVSLLGGWLPWTLRALTVVLVAAVIGRRRLRDRRFLVRRLPAVLGGAALFGVLCAVLVRTVFAITDPLPFGLWFWLAVAALAACLGAVCWRGSRWWQRTAAPCALVMALLTAGDALDIGLGYYPTLADMYGELTDQALPQQISMDQLGGIHGNTTTGRIVAVTIPATPSGFQHRTEYVYLPPAWFRSVHRPKLPVVEMIGGEYAVPDNWVRAGNAVKTADAYAATHHGFAPVLVFADASGGFKVDTECVDGTAGKAADHLVKDIPAFVEKNFGTSTAPAKWAIAGWSMGGTCAVTLAVTHPGVFNHFLDISGDLGPNMGDKDSTISKLYGGDAAAYAANDPMTVLGKHKKFPKGFSGMFADGDTEDKHIQQAHQLAAAAKKDGVTSEVYVASGKHSWTFAQAAFQEELPWLAKALQVPGAK</sequence>
<feature type="transmembrane region" description="Helical" evidence="1">
    <location>
        <begin position="43"/>
        <end position="65"/>
    </location>
</feature>
<dbReference type="InterPro" id="IPR000801">
    <property type="entry name" value="Esterase-like"/>
</dbReference>
<dbReference type="Proteomes" id="UP001499854">
    <property type="component" value="Unassembled WGS sequence"/>
</dbReference>
<name>A0ABN2TEP1_9ACTN</name>
<feature type="transmembrane region" description="Helical" evidence="1">
    <location>
        <begin position="12"/>
        <end position="31"/>
    </location>
</feature>
<comment type="caution">
    <text evidence="2">The sequence shown here is derived from an EMBL/GenBank/DDBJ whole genome shotgun (WGS) entry which is preliminary data.</text>
</comment>
<protein>
    <submittedName>
        <fullName evidence="2">Alpha/beta hydrolase-fold protein</fullName>
    </submittedName>
</protein>
<dbReference type="InterPro" id="IPR050583">
    <property type="entry name" value="Mycobacterial_A85_antigen"/>
</dbReference>
<keyword evidence="3" id="KW-1185">Reference proteome</keyword>
<evidence type="ECO:0000256" key="1">
    <source>
        <dbReference type="SAM" id="Phobius"/>
    </source>
</evidence>
<dbReference type="PANTHER" id="PTHR48098">
    <property type="entry name" value="ENTEROCHELIN ESTERASE-RELATED"/>
    <property type="match status" value="1"/>
</dbReference>
<keyword evidence="1" id="KW-1133">Transmembrane helix</keyword>
<feature type="transmembrane region" description="Helical" evidence="1">
    <location>
        <begin position="103"/>
        <end position="124"/>
    </location>
</feature>
<gene>
    <name evidence="2" type="ORF">GCM10009838_86690</name>
</gene>
<keyword evidence="1" id="KW-0472">Membrane</keyword>
<proteinExistence type="predicted"/>
<organism evidence="2 3">
    <name type="scientific">Catenulispora subtropica</name>
    <dbReference type="NCBI Taxonomy" id="450798"/>
    <lineage>
        <taxon>Bacteria</taxon>
        <taxon>Bacillati</taxon>
        <taxon>Actinomycetota</taxon>
        <taxon>Actinomycetes</taxon>
        <taxon>Catenulisporales</taxon>
        <taxon>Catenulisporaceae</taxon>
        <taxon>Catenulispora</taxon>
    </lineage>
</organism>